<evidence type="ECO:0000256" key="1">
    <source>
        <dbReference type="ARBA" id="ARBA00009370"/>
    </source>
</evidence>
<dbReference type="InterPro" id="IPR000223">
    <property type="entry name" value="Pept_S26A_signal_pept_1"/>
</dbReference>
<dbReference type="PANTHER" id="PTHR43390">
    <property type="entry name" value="SIGNAL PEPTIDASE I"/>
    <property type="match status" value="1"/>
</dbReference>
<feature type="domain" description="Peptidase S26" evidence="5">
    <location>
        <begin position="222"/>
        <end position="368"/>
    </location>
</feature>
<proteinExistence type="inferred from homology"/>
<feature type="active site" evidence="3">
    <location>
        <position position="272"/>
    </location>
</feature>
<protein>
    <recommendedName>
        <fullName evidence="2 4">Signal peptidase I</fullName>
        <ecNumber evidence="4">3.4.21.89</ecNumber>
    </recommendedName>
</protein>
<keyword evidence="4" id="KW-0378">Hydrolase</keyword>
<accession>A0A0R2XCQ3</accession>
<dbReference type="InterPro" id="IPR019533">
    <property type="entry name" value="Peptidase_S26"/>
</dbReference>
<dbReference type="Pfam" id="PF10502">
    <property type="entry name" value="Peptidase_S26"/>
    <property type="match status" value="1"/>
</dbReference>
<comment type="subcellular location">
    <subcellularLocation>
        <location evidence="4">Membrane</location>
        <topology evidence="4">Single-pass type II membrane protein</topology>
    </subcellularLocation>
</comment>
<dbReference type="EMBL" id="LIDN01000084">
    <property type="protein sequence ID" value="KRP33778.1"/>
    <property type="molecule type" value="Genomic_DNA"/>
</dbReference>
<evidence type="ECO:0000256" key="2">
    <source>
        <dbReference type="ARBA" id="ARBA00019232"/>
    </source>
</evidence>
<dbReference type="GO" id="GO:0016020">
    <property type="term" value="C:membrane"/>
    <property type="evidence" value="ECO:0007669"/>
    <property type="project" value="UniProtKB-SubCell"/>
</dbReference>
<dbReference type="GO" id="GO:0009003">
    <property type="term" value="F:signal peptidase activity"/>
    <property type="evidence" value="ECO:0007669"/>
    <property type="project" value="UniProtKB-EC"/>
</dbReference>
<evidence type="ECO:0000256" key="4">
    <source>
        <dbReference type="RuleBase" id="RU362042"/>
    </source>
</evidence>
<organism evidence="6 7">
    <name type="scientific">Verrucomicrobia subdivision 6 bacterium BACL9 MAG-120924-bin69</name>
    <dbReference type="NCBI Taxonomy" id="1655635"/>
    <lineage>
        <taxon>Bacteria</taxon>
        <taxon>Pseudomonadati</taxon>
        <taxon>Verrucomicrobiota</taxon>
        <taxon>Verrucomicrobiia</taxon>
        <taxon>Verrucomicrobiales</taxon>
        <taxon>Verrucomicrobia subdivision 6</taxon>
    </lineage>
</organism>
<dbReference type="PRINTS" id="PR00727">
    <property type="entry name" value="LEADERPTASE"/>
</dbReference>
<comment type="similarity">
    <text evidence="1 4">Belongs to the peptidase S26 family.</text>
</comment>
<dbReference type="GO" id="GO:0004252">
    <property type="term" value="F:serine-type endopeptidase activity"/>
    <property type="evidence" value="ECO:0007669"/>
    <property type="project" value="InterPro"/>
</dbReference>
<dbReference type="PANTHER" id="PTHR43390:SF1">
    <property type="entry name" value="CHLOROPLAST PROCESSING PEPTIDASE"/>
    <property type="match status" value="1"/>
</dbReference>
<comment type="catalytic activity">
    <reaction evidence="4">
        <text>Cleavage of hydrophobic, N-terminal signal or leader sequences from secreted and periplasmic proteins.</text>
        <dbReference type="EC" id="3.4.21.89"/>
    </reaction>
</comment>
<evidence type="ECO:0000259" key="5">
    <source>
        <dbReference type="Pfam" id="PF10502"/>
    </source>
</evidence>
<name>A0A0R2XCQ3_9BACT</name>
<dbReference type="Gene3D" id="2.10.109.10">
    <property type="entry name" value="Umud Fragment, subunit A"/>
    <property type="match status" value="1"/>
</dbReference>
<gene>
    <name evidence="6" type="ORF">ABS33_03400</name>
</gene>
<dbReference type="EC" id="3.4.21.89" evidence="4"/>
<dbReference type="NCBIfam" id="TIGR02227">
    <property type="entry name" value="sigpep_I_bact"/>
    <property type="match status" value="1"/>
</dbReference>
<evidence type="ECO:0000313" key="7">
    <source>
        <dbReference type="Proteomes" id="UP000051220"/>
    </source>
</evidence>
<reference evidence="6 7" key="1">
    <citation type="submission" date="2015-10" db="EMBL/GenBank/DDBJ databases">
        <title>Metagenome-Assembled Genomes uncover a global brackish microbiome.</title>
        <authorList>
            <person name="Hugerth L.W."/>
            <person name="Larsson J."/>
            <person name="Alneberg J."/>
            <person name="Lindh M.V."/>
            <person name="Legrand C."/>
            <person name="Pinhassi J."/>
            <person name="Andersson A.F."/>
        </authorList>
    </citation>
    <scope>NUCLEOTIDE SEQUENCE [LARGE SCALE GENOMIC DNA]</scope>
    <source>
        <strain evidence="6">BACL9 MAG-120924-bin69</strain>
    </source>
</reference>
<keyword evidence="4" id="KW-0645">Protease</keyword>
<dbReference type="GO" id="GO:0006465">
    <property type="term" value="P:signal peptide processing"/>
    <property type="evidence" value="ECO:0007669"/>
    <property type="project" value="InterPro"/>
</dbReference>
<evidence type="ECO:0000313" key="6">
    <source>
        <dbReference type="EMBL" id="KRP33778.1"/>
    </source>
</evidence>
<evidence type="ECO:0000256" key="3">
    <source>
        <dbReference type="PIRSR" id="PIRSR600223-1"/>
    </source>
</evidence>
<sequence>MIDFLFFGKAKEERKQLHAIAHFLAKRVHYGRDVLPEKLIERLEQARELCAEALRMTTPAPRRTDILLQLEKGYGDLLRTERHHGRKENAEVALVAIVLALGVRAYILQPFKIPTHSMRPTLLGILNQPESENPPFWPKRILTLVMEGKSYHQAIAPKDGQIISVREGRLLGWIPWTSTEIISEHWKKTIISSLPAAREGGLRVRNGDRVKAGDVLANFSSATGDHLFVNKFIYHFCKPSRAETFVFTTEKIDGIESGLRLRGIEGSQYYIKRCVALGGDCLQVRPPELWINGSPATDPACQRVASKNDGYPGYTFGQTYLTNPNDSYRVPGHDYWAMGDNSPNSYDSRGWGAVPAANLVGRGAVVYWPFTKRWGWIH</sequence>
<dbReference type="AlphaFoldDB" id="A0A0R2XCQ3"/>
<feature type="active site" evidence="3">
    <location>
        <position position="117"/>
    </location>
</feature>
<comment type="caution">
    <text evidence="6">The sequence shown here is derived from an EMBL/GenBank/DDBJ whole genome shotgun (WGS) entry which is preliminary data.</text>
</comment>
<dbReference type="SUPFAM" id="SSF51306">
    <property type="entry name" value="LexA/Signal peptidase"/>
    <property type="match status" value="1"/>
</dbReference>
<dbReference type="CDD" id="cd06530">
    <property type="entry name" value="S26_SPase_I"/>
    <property type="match status" value="1"/>
</dbReference>
<dbReference type="InterPro" id="IPR036286">
    <property type="entry name" value="LexA/Signal_pep-like_sf"/>
</dbReference>
<dbReference type="Proteomes" id="UP000051220">
    <property type="component" value="Unassembled WGS sequence"/>
</dbReference>